<accession>A0A437H0V9</accession>
<evidence type="ECO:0000256" key="1">
    <source>
        <dbReference type="SAM" id="Phobius"/>
    </source>
</evidence>
<keyword evidence="1" id="KW-1133">Transmembrane helix</keyword>
<feature type="transmembrane region" description="Helical" evidence="1">
    <location>
        <begin position="89"/>
        <end position="110"/>
    </location>
</feature>
<dbReference type="OrthoDB" id="7433184at2"/>
<name>A0A437H0V9_9SPHN</name>
<dbReference type="Pfam" id="PF07332">
    <property type="entry name" value="Phage_holin_3_6"/>
    <property type="match status" value="1"/>
</dbReference>
<feature type="transmembrane region" description="Helical" evidence="1">
    <location>
        <begin position="59"/>
        <end position="83"/>
    </location>
</feature>
<keyword evidence="1" id="KW-0472">Membrane</keyword>
<keyword evidence="3" id="KW-1185">Reference proteome</keyword>
<evidence type="ECO:0000313" key="3">
    <source>
        <dbReference type="Proteomes" id="UP000283003"/>
    </source>
</evidence>
<dbReference type="AlphaFoldDB" id="A0A437H0V9"/>
<proteinExistence type="predicted"/>
<dbReference type="Proteomes" id="UP000283003">
    <property type="component" value="Unassembled WGS sequence"/>
</dbReference>
<dbReference type="RefSeq" id="WP_127611395.1">
    <property type="nucleotide sequence ID" value="NZ_RXOL01000001.1"/>
</dbReference>
<evidence type="ECO:0000313" key="2">
    <source>
        <dbReference type="EMBL" id="RVQ69206.1"/>
    </source>
</evidence>
<dbReference type="InterPro" id="IPR009937">
    <property type="entry name" value="Phage_holin_3_6"/>
</dbReference>
<comment type="caution">
    <text evidence="2">The sequence shown here is derived from an EMBL/GenBank/DDBJ whole genome shotgun (WGS) entry which is preliminary data.</text>
</comment>
<gene>
    <name evidence="2" type="ORF">EKN06_03125</name>
</gene>
<dbReference type="EMBL" id="RXOL01000001">
    <property type="protein sequence ID" value="RVQ69206.1"/>
    <property type="molecule type" value="Genomic_DNA"/>
</dbReference>
<sequence>MLDSTRYQAETSQVSDPAIERSLTEDIKALVSDGRLLAEAEFDFHKKRVLYGAAEGQRIAINFAIAGVVAFFAAMALVVGLVLALGQVITYWGSTAVVTVSLLVVAWIFASKGKSRLARLKAVLTDEKDPA</sequence>
<keyword evidence="1" id="KW-0812">Transmembrane</keyword>
<reference evidence="2 3" key="1">
    <citation type="submission" date="2018-12" db="EMBL/GenBank/DDBJ databases">
        <title>Croceicoccus ponticola sp. nov., a lipolytic bacterium isolated from seawater.</title>
        <authorList>
            <person name="Yoon J.-H."/>
        </authorList>
    </citation>
    <scope>NUCLEOTIDE SEQUENCE [LARGE SCALE GENOMIC DNA]</scope>
    <source>
        <strain evidence="2 3">GM-16</strain>
    </source>
</reference>
<protein>
    <submittedName>
        <fullName evidence="2">Phage holin family protein</fullName>
    </submittedName>
</protein>
<organism evidence="2 3">
    <name type="scientific">Croceicoccus ponticola</name>
    <dbReference type="NCBI Taxonomy" id="2217664"/>
    <lineage>
        <taxon>Bacteria</taxon>
        <taxon>Pseudomonadati</taxon>
        <taxon>Pseudomonadota</taxon>
        <taxon>Alphaproteobacteria</taxon>
        <taxon>Sphingomonadales</taxon>
        <taxon>Erythrobacteraceae</taxon>
        <taxon>Croceicoccus</taxon>
    </lineage>
</organism>